<protein>
    <submittedName>
        <fullName evidence="1">Uncharacterized protein</fullName>
    </submittedName>
</protein>
<sequence>MRTICPQVSGIYENNNHADPSDPYAFLMLKKDHPGRELISTNAFKVNVSGEIDPNHKHPLDCFARDFGDFIKPIYRPIDNELFDALDLVFQLASSNCLDNEYDIENAGDEICYEIATECKRQRTALNLVNDYLANHPLVV</sequence>
<evidence type="ECO:0000313" key="1">
    <source>
        <dbReference type="EMBL" id="POZ50624.1"/>
    </source>
</evidence>
<gene>
    <name evidence="1" type="ORF">AADEFJLK_03517</name>
</gene>
<organism evidence="1 2">
    <name type="scientific">Methylovulum psychrotolerans</name>
    <dbReference type="NCBI Taxonomy" id="1704499"/>
    <lineage>
        <taxon>Bacteria</taxon>
        <taxon>Pseudomonadati</taxon>
        <taxon>Pseudomonadota</taxon>
        <taxon>Gammaproteobacteria</taxon>
        <taxon>Methylococcales</taxon>
        <taxon>Methylococcaceae</taxon>
        <taxon>Methylovulum</taxon>
    </lineage>
</organism>
<comment type="caution">
    <text evidence="1">The sequence shown here is derived from an EMBL/GenBank/DDBJ whole genome shotgun (WGS) entry which is preliminary data.</text>
</comment>
<dbReference type="Proteomes" id="UP000237423">
    <property type="component" value="Unassembled WGS sequence"/>
</dbReference>
<name>A0A2S5CIJ5_9GAMM</name>
<dbReference type="EMBL" id="PGFZ01000009">
    <property type="protein sequence ID" value="POZ50624.1"/>
    <property type="molecule type" value="Genomic_DNA"/>
</dbReference>
<reference evidence="1 2" key="1">
    <citation type="submission" date="2017-11" db="EMBL/GenBank/DDBJ databases">
        <title>Draft Genome Sequence of Methylobacter psychrotolerans Sph1T, an Obligate Methanotroph from Low-Temperature Environments.</title>
        <authorList>
            <person name="Oshkin I.Y."/>
            <person name="Miroshnikov K."/>
            <person name="Belova S.E."/>
            <person name="Korzhenkov A."/>
            <person name="Toshchakov S.V."/>
            <person name="Dedysh S.N."/>
        </authorList>
    </citation>
    <scope>NUCLEOTIDE SEQUENCE [LARGE SCALE GENOMIC DNA]</scope>
    <source>
        <strain evidence="1 2">Sph1</strain>
    </source>
</reference>
<evidence type="ECO:0000313" key="2">
    <source>
        <dbReference type="Proteomes" id="UP000237423"/>
    </source>
</evidence>
<dbReference type="AlphaFoldDB" id="A0A2S5CIJ5"/>
<proteinExistence type="predicted"/>
<dbReference type="RefSeq" id="WP_146054640.1">
    <property type="nucleotide sequence ID" value="NZ_PGFZ01000009.1"/>
</dbReference>
<accession>A0A2S5CIJ5</accession>